<dbReference type="EMBL" id="CP035093">
    <property type="protein sequence ID" value="QAT13036.1"/>
    <property type="molecule type" value="Genomic_DNA"/>
</dbReference>
<name>A0A410NTG8_BREDI</name>
<reference evidence="1 3" key="1">
    <citation type="submission" date="2019-01" db="EMBL/GenBank/DDBJ databases">
        <title>Brevundimonas diminuta Genome sequencing and assembly.</title>
        <authorList>
            <person name="Chen H."/>
        </authorList>
    </citation>
    <scope>NUCLEOTIDE SEQUENCE [LARGE SCALE GENOMIC DNA]</scope>
    <source>
        <strain evidence="1">ATCC</strain>
        <strain evidence="3">ATCC(B) 19146</strain>
    </source>
</reference>
<keyword evidence="4" id="KW-1185">Reference proteome</keyword>
<dbReference type="AlphaFoldDB" id="A0A410NTG8"/>
<organism evidence="1 3">
    <name type="scientific">Brevundimonas diminuta</name>
    <name type="common">Pseudomonas diminuta</name>
    <dbReference type="NCBI Taxonomy" id="293"/>
    <lineage>
        <taxon>Bacteria</taxon>
        <taxon>Pseudomonadati</taxon>
        <taxon>Pseudomonadota</taxon>
        <taxon>Alphaproteobacteria</taxon>
        <taxon>Caulobacterales</taxon>
        <taxon>Caulobacteraceae</taxon>
        <taxon>Brevundimonas</taxon>
    </lineage>
</organism>
<dbReference type="Proteomes" id="UP000287388">
    <property type="component" value="Chromosome"/>
</dbReference>
<evidence type="ECO:0000313" key="4">
    <source>
        <dbReference type="Proteomes" id="UP000596117"/>
    </source>
</evidence>
<dbReference type="RefSeq" id="WP_128718818.1">
    <property type="nucleotide sequence ID" value="NZ_BJNC01000020.1"/>
</dbReference>
<dbReference type="Proteomes" id="UP000596117">
    <property type="component" value="Chromosome"/>
</dbReference>
<evidence type="ECO:0000313" key="1">
    <source>
        <dbReference type="EMBL" id="QAT13036.1"/>
    </source>
</evidence>
<proteinExistence type="predicted"/>
<gene>
    <name evidence="1" type="ORF">EQG53_00950</name>
    <name evidence="2" type="ORF">I6H83_04015</name>
</gene>
<sequence>MRNRNARIAKLLRRQRRLLVHFNTPMSRHALGYPHDLQDAIANPHWAMCCSTVKVNDQPPSQHTDPGRAPVQGHIGVVMGLKGSRVVEARPWDQGSNGRGDGPDRVASLAECRTALADKSVADEWFARDLKPLAIFKFPTAYGYTPMAGEIDVPLPTVLADFPTMPIVSVWKGRFQVFDRTKGLFFPAAYADLPKA</sequence>
<protein>
    <submittedName>
        <fullName evidence="1">Uncharacterized protein</fullName>
    </submittedName>
</protein>
<evidence type="ECO:0000313" key="2">
    <source>
        <dbReference type="EMBL" id="QQB89617.1"/>
    </source>
</evidence>
<evidence type="ECO:0000313" key="3">
    <source>
        <dbReference type="Proteomes" id="UP000287388"/>
    </source>
</evidence>
<accession>A0A410NTG8</accession>
<dbReference type="KEGG" id="bdm:EQG53_00950"/>
<dbReference type="EMBL" id="CP066026">
    <property type="protein sequence ID" value="QQB89617.1"/>
    <property type="molecule type" value="Genomic_DNA"/>
</dbReference>
<reference evidence="2 4" key="2">
    <citation type="submission" date="2020-12" db="EMBL/GenBank/DDBJ databases">
        <title>FDA dAtabase for Regulatory Grade micrObial Sequences (FDA-ARGOS): Supporting development and validation of Infectious Disease Dx tests.</title>
        <authorList>
            <person name="Kerrigan L."/>
            <person name="Long C."/>
            <person name="Tallon L."/>
            <person name="Sadzewicz L."/>
            <person name="Zhao X."/>
            <person name="Boylan J."/>
            <person name="Ott S."/>
            <person name="Bowen H."/>
            <person name="Vavikolanu K."/>
            <person name="Mehta A."/>
            <person name="Aluvathingal J."/>
            <person name="Nadendla S."/>
            <person name="Yan Y."/>
            <person name="Sichtig H."/>
        </authorList>
    </citation>
    <scope>NUCLEOTIDE SEQUENCE [LARGE SCALE GENOMIC DNA]</scope>
    <source>
        <strain evidence="2 4">FDAARGOS_1026</strain>
    </source>
</reference>